<gene>
    <name evidence="2" type="ORF">KIW84_030593</name>
</gene>
<dbReference type="InterPro" id="IPR057207">
    <property type="entry name" value="FBXL15_LRR"/>
</dbReference>
<dbReference type="PANTHER" id="PTHR13318:SF272">
    <property type="entry name" value="OS12G0552700 PROTEIN"/>
    <property type="match status" value="1"/>
</dbReference>
<name>A0A9D5AZI0_PEA</name>
<evidence type="ECO:0000259" key="1">
    <source>
        <dbReference type="Pfam" id="PF25372"/>
    </source>
</evidence>
<keyword evidence="3" id="KW-1185">Reference proteome</keyword>
<reference evidence="2 3" key="1">
    <citation type="journal article" date="2022" name="Nat. Genet.">
        <title>Improved pea reference genome and pan-genome highlight genomic features and evolutionary characteristics.</title>
        <authorList>
            <person name="Yang T."/>
            <person name="Liu R."/>
            <person name="Luo Y."/>
            <person name="Hu S."/>
            <person name="Wang D."/>
            <person name="Wang C."/>
            <person name="Pandey M.K."/>
            <person name="Ge S."/>
            <person name="Xu Q."/>
            <person name="Li N."/>
            <person name="Li G."/>
            <person name="Huang Y."/>
            <person name="Saxena R.K."/>
            <person name="Ji Y."/>
            <person name="Li M."/>
            <person name="Yan X."/>
            <person name="He Y."/>
            <person name="Liu Y."/>
            <person name="Wang X."/>
            <person name="Xiang C."/>
            <person name="Varshney R.K."/>
            <person name="Ding H."/>
            <person name="Gao S."/>
            <person name="Zong X."/>
        </authorList>
    </citation>
    <scope>NUCLEOTIDE SEQUENCE [LARGE SCALE GENOMIC DNA]</scope>
    <source>
        <strain evidence="2 3">cv. Zhongwan 6</strain>
    </source>
</reference>
<dbReference type="Gene3D" id="3.80.10.10">
    <property type="entry name" value="Ribonuclease Inhibitor"/>
    <property type="match status" value="2"/>
</dbReference>
<dbReference type="Gramene" id="Psat03G0059300-T2">
    <property type="protein sequence ID" value="KAI5424460.1"/>
    <property type="gene ID" value="KIW84_030593"/>
</dbReference>
<evidence type="ECO:0000313" key="3">
    <source>
        <dbReference type="Proteomes" id="UP001058974"/>
    </source>
</evidence>
<dbReference type="FunFam" id="3.80.10.10:FF:000276">
    <property type="entry name" value="F-box/LRR-repeat protein 3"/>
    <property type="match status" value="1"/>
</dbReference>
<dbReference type="SMART" id="SM00367">
    <property type="entry name" value="LRR_CC"/>
    <property type="match status" value="12"/>
</dbReference>
<dbReference type="GO" id="GO:0019005">
    <property type="term" value="C:SCF ubiquitin ligase complex"/>
    <property type="evidence" value="ECO:0007669"/>
    <property type="project" value="TreeGrafter"/>
</dbReference>
<dbReference type="AlphaFoldDB" id="A0A9D5AZI0"/>
<dbReference type="PANTHER" id="PTHR13318">
    <property type="entry name" value="PARTNER OF PAIRED, ISOFORM B-RELATED"/>
    <property type="match status" value="1"/>
</dbReference>
<protein>
    <recommendedName>
        <fullName evidence="1">F-box/LRR-repeat protein 15-like leucin rich repeat domain-containing protein</fullName>
    </recommendedName>
</protein>
<dbReference type="InterPro" id="IPR001611">
    <property type="entry name" value="Leu-rich_rpt"/>
</dbReference>
<dbReference type="Pfam" id="PF25372">
    <property type="entry name" value="DUF7885"/>
    <property type="match status" value="2"/>
</dbReference>
<feature type="domain" description="F-box/LRR-repeat protein 15-like leucin rich repeat" evidence="1">
    <location>
        <begin position="299"/>
        <end position="429"/>
    </location>
</feature>
<dbReference type="InterPro" id="IPR032675">
    <property type="entry name" value="LRR_dom_sf"/>
</dbReference>
<organism evidence="2 3">
    <name type="scientific">Pisum sativum</name>
    <name type="common">Garden pea</name>
    <name type="synonym">Lathyrus oleraceus</name>
    <dbReference type="NCBI Taxonomy" id="3888"/>
    <lineage>
        <taxon>Eukaryota</taxon>
        <taxon>Viridiplantae</taxon>
        <taxon>Streptophyta</taxon>
        <taxon>Embryophyta</taxon>
        <taxon>Tracheophyta</taxon>
        <taxon>Spermatophyta</taxon>
        <taxon>Magnoliopsida</taxon>
        <taxon>eudicotyledons</taxon>
        <taxon>Gunneridae</taxon>
        <taxon>Pentapetalae</taxon>
        <taxon>rosids</taxon>
        <taxon>fabids</taxon>
        <taxon>Fabales</taxon>
        <taxon>Fabaceae</taxon>
        <taxon>Papilionoideae</taxon>
        <taxon>50 kb inversion clade</taxon>
        <taxon>NPAAA clade</taxon>
        <taxon>Hologalegina</taxon>
        <taxon>IRL clade</taxon>
        <taxon>Fabeae</taxon>
        <taxon>Lathyrus</taxon>
    </lineage>
</organism>
<feature type="domain" description="F-box/LRR-repeat protein 15-like leucin rich repeat" evidence="1">
    <location>
        <begin position="198"/>
        <end position="297"/>
    </location>
</feature>
<accession>A0A9D5AZI0</accession>
<dbReference type="Proteomes" id="UP001058974">
    <property type="component" value="Chromosome 3"/>
</dbReference>
<comment type="caution">
    <text evidence="2">The sequence shown here is derived from an EMBL/GenBank/DDBJ whole genome shotgun (WGS) entry which is preliminary data.</text>
</comment>
<dbReference type="GO" id="GO:0031146">
    <property type="term" value="P:SCF-dependent proteasomal ubiquitin-dependent protein catabolic process"/>
    <property type="evidence" value="ECO:0007669"/>
    <property type="project" value="TreeGrafter"/>
</dbReference>
<sequence length="463" mass="50988">MFYWFPKYDNSAKSVDKYTKQDPLFLTIVIVTSESLRSIASLLKLEVFIMVGCDLVDDVGLRFLEKGCPLLKAIDVSRCNCVSPSGLLSVISGHEDLERIDAGYCLSELSASFIDGLQNLKRLSIIKIGGVRVSDFILHNIGTNCKSLVELGLSKCIGVTNMGIIRVVSGCGNLKTLDLTCCRFITDAAISIISYSCPNLVCLKLESCDMVTEIGLYQLGSRCLMLEELDLTDCSGVNDIALKYLSRCSKLVRLKLGLCTNISDIGLAHIACNCANLTELDLYRCVRIGDDGLAALATGCNKLTMLNLSYCIRMTDIGLKCIGNLSELSDLEMRGLSNITSIGIKAVAVGCKRLASLDFKHCEKINDLGFWALAFYAQNLQQINMSYCNVSDHVLCLLMGNLKRLQDAKLVYLTNVTIQGLELALRSCCGRIKKVKLQRSLRFSISSEILETIHARGIKIRWD</sequence>
<evidence type="ECO:0000313" key="2">
    <source>
        <dbReference type="EMBL" id="KAI5424460.1"/>
    </source>
</evidence>
<dbReference type="InterPro" id="IPR006553">
    <property type="entry name" value="Leu-rich_rpt_Cys-con_subtyp"/>
</dbReference>
<proteinExistence type="predicted"/>
<dbReference type="EMBL" id="JAMSHJ010000003">
    <property type="protein sequence ID" value="KAI5424460.1"/>
    <property type="molecule type" value="Genomic_DNA"/>
</dbReference>
<dbReference type="SUPFAM" id="SSF52047">
    <property type="entry name" value="RNI-like"/>
    <property type="match status" value="2"/>
</dbReference>
<dbReference type="Pfam" id="PF13516">
    <property type="entry name" value="LRR_6"/>
    <property type="match status" value="1"/>
</dbReference>